<feature type="compositionally biased region" description="Basic and acidic residues" evidence="3">
    <location>
        <begin position="494"/>
        <end position="506"/>
    </location>
</feature>
<feature type="compositionally biased region" description="Low complexity" evidence="3">
    <location>
        <begin position="367"/>
        <end position="377"/>
    </location>
</feature>
<protein>
    <recommendedName>
        <fullName evidence="5">Phorbol-ester/DAG-type domain-containing protein</fullName>
    </recommendedName>
</protein>
<feature type="region of interest" description="Disordered" evidence="3">
    <location>
        <begin position="348"/>
        <end position="405"/>
    </location>
</feature>
<feature type="compositionally biased region" description="Polar residues" evidence="3">
    <location>
        <begin position="510"/>
        <end position="522"/>
    </location>
</feature>
<evidence type="ECO:0000256" key="3">
    <source>
        <dbReference type="SAM" id="MobiDB-lite"/>
    </source>
</evidence>
<name>A0A9W7G9N5_9STRA</name>
<keyword evidence="4" id="KW-0472">Membrane</keyword>
<evidence type="ECO:0000313" key="6">
    <source>
        <dbReference type="EMBL" id="GMI40991.1"/>
    </source>
</evidence>
<feature type="compositionally biased region" description="Polar residues" evidence="3">
    <location>
        <begin position="597"/>
        <end position="607"/>
    </location>
</feature>
<dbReference type="SMART" id="SM00239">
    <property type="entry name" value="C2"/>
    <property type="match status" value="1"/>
</dbReference>
<dbReference type="InterPro" id="IPR002219">
    <property type="entry name" value="PKC_DAG/PE"/>
</dbReference>
<dbReference type="Gene3D" id="3.30.60.20">
    <property type="match status" value="1"/>
</dbReference>
<feature type="domain" description="Phorbol-ester/DAG-type" evidence="5">
    <location>
        <begin position="407"/>
        <end position="462"/>
    </location>
</feature>
<dbReference type="Pfam" id="PF00168">
    <property type="entry name" value="C2"/>
    <property type="match status" value="1"/>
</dbReference>
<keyword evidence="7" id="KW-1185">Reference proteome</keyword>
<dbReference type="Proteomes" id="UP001165065">
    <property type="component" value="Unassembled WGS sequence"/>
</dbReference>
<feature type="compositionally biased region" description="Basic and acidic residues" evidence="3">
    <location>
        <begin position="116"/>
        <end position="131"/>
    </location>
</feature>
<dbReference type="SUPFAM" id="SSF57889">
    <property type="entry name" value="Cysteine-rich domain"/>
    <property type="match status" value="1"/>
</dbReference>
<gene>
    <name evidence="6" type="ORF">TrCOL_g12145</name>
</gene>
<dbReference type="PROSITE" id="PS50081">
    <property type="entry name" value="ZF_DAG_PE_2"/>
    <property type="match status" value="1"/>
</dbReference>
<keyword evidence="1" id="KW-0479">Metal-binding</keyword>
<sequence length="1567" mass="175467">MAFLLDSFLSSVDEFLDNSASLETPNASDTNKEQLEGEIEGQGVEESNNLEMKEEDDTVAQATTIATAVNNNNNNSYTDNDEVGEGRKEVEGRPPPPPPENTFFGDGMSPLSPVRVKVEIDRGGEEVKGEGEVEGEGEAEGEEDEERGGGGGGEQSFVSTAEDNEETDGGHLALEDLEVDEEYEDTESERGRKFSPLLTPPYIMKGRTVAEDEEEEEEEMEKVEEVEEVEEEKEEEFLEPTSSKYKRQTEPSTPIEDPETPFEDPDTPFEDPDTPFEDPQTPFEDPETPFEDPETPFEDPQTPFEDPQTPFEDPQTPSKHPPQIPFDTPSVMTDSTEANTFESPISINASSAISEPPSPVLLDRRSTTSPPFLTSTSPPSPKPSPSFQPVPLPTTISPRNPSPNTAKHLYRVTRYYRPTWCAVCDQILPAHLLFRGYGCEACELQCCDKPECHLESNLRHPCGQRETLDKVEEGRKRLQNIIWRPEEEDEEVEERSLIEERERVEESVSMSGSRIFQQESFDSTASSHHSNHSASGNDDVRRNSFGSSSMVKAISSTSLLMTDAGMLTPEIKIPTQTSEEGTSPPISPPSLGGSAGNRSRTNSGASESQIVLDKNLGVVQLRLISAKIFKEVYSGTATESEMETTSGKTGDYYIRISSNRSLVDPAKNFSSDPSMRSPRMSPSLISEAATSPNRMAKDGVAENISRTHVEYSTSTPTFDSNFSFVVFDAGQVFKIDLVDASVDNVLGCLVLGAQDLLQFQRDQYVKDAGSVSHGGLFVNTFKTIFNPPTFDLGDGKLRRKAFFRVSSSGASYKSKDIYSVGFFNKSFTNRPQSTGFLDFEACIKENATLIYDLQNPPPLNPRLDEEFNVDITRLQVLRLQRIIGKIQRWWENYLHMVSWADPKLSLFCFFVLVYVCLNINMDFIGCVPPSMPMVNMIIKYRRRSNGLYVEKHKEEELVKIRKKAEQKSGVHRPVAQVKIAIPRGKNLRSRDLGLPGNVYATASWSQNVERKGTEYEIGSTATRNMTTNPVWDTAPRVAHRRLSTAVSEFSGAVEEGWERVKQTVYKGTGRILTSSNHGKKVNKAGMLTNIAGKWDDDFVFLYPVLQPLDEDGEIKEWSEGRGGFIVRIYLENLFNKLMDECLGEVVVPLSSLISDEKGGGEQYEVKGFFEVKDVELGGRKERSIVGNLFGGGEERRREMDWEGGEERGEVGGEAMAREEDKEEENNRAMEGLKPEVYLRMKVTLKEAGIGGVTDAEREASKTIAQELREVMPEEKEGEDAEGGGGGVVVGAMGTVRSAMQTAKWIQNLIASIVDAIESAFNIVSWVDMHKSMLVFVALGAVFVLLICIPTRWVVLIGVLQQFGMGLYVKMTREARRKRRKLEKKRKRGRPVEEKEEWGNPVLNLISSVPTGEDLRRNYFWESFRRGQVEKNVMEKKRREARLREIWKAKFARCVKLRMEGEGGWKSVFLVLQSHRIIWFKDEKDFDDGELSIGMLLFVGHSGLSGLSPLELKVMSREEGMHCVTVFGRGEEGSEGKTDQMKRTFLCKDMEEKQLLEDMLLEIIRTGD</sequence>
<dbReference type="OrthoDB" id="5973539at2759"/>
<feature type="compositionally biased region" description="Polar residues" evidence="3">
    <location>
        <begin position="20"/>
        <end position="29"/>
    </location>
</feature>
<proteinExistence type="predicted"/>
<feature type="compositionally biased region" description="Acidic residues" evidence="3">
    <location>
        <begin position="132"/>
        <end position="146"/>
    </location>
</feature>
<feature type="compositionally biased region" description="Low complexity" evidence="3">
    <location>
        <begin position="59"/>
        <end position="78"/>
    </location>
</feature>
<feature type="compositionally biased region" description="Acidic residues" evidence="3">
    <location>
        <begin position="284"/>
        <end position="297"/>
    </location>
</feature>
<dbReference type="EMBL" id="BRYA01001260">
    <property type="protein sequence ID" value="GMI40991.1"/>
    <property type="molecule type" value="Genomic_DNA"/>
</dbReference>
<feature type="compositionally biased region" description="Acidic residues" evidence="3">
    <location>
        <begin position="211"/>
        <end position="238"/>
    </location>
</feature>
<dbReference type="CDD" id="cd00029">
    <property type="entry name" value="C1"/>
    <property type="match status" value="1"/>
</dbReference>
<feature type="region of interest" description="Disordered" evidence="3">
    <location>
        <begin position="487"/>
        <end position="544"/>
    </location>
</feature>
<organism evidence="6 7">
    <name type="scientific">Triparma columacea</name>
    <dbReference type="NCBI Taxonomy" id="722753"/>
    <lineage>
        <taxon>Eukaryota</taxon>
        <taxon>Sar</taxon>
        <taxon>Stramenopiles</taxon>
        <taxon>Ochrophyta</taxon>
        <taxon>Bolidophyceae</taxon>
        <taxon>Parmales</taxon>
        <taxon>Triparmaceae</taxon>
        <taxon>Triparma</taxon>
    </lineage>
</organism>
<reference evidence="7" key="1">
    <citation type="journal article" date="2023" name="Commun. Biol.">
        <title>Genome analysis of Parmales, the sister group of diatoms, reveals the evolutionary specialization of diatoms from phago-mixotrophs to photoautotrophs.</title>
        <authorList>
            <person name="Ban H."/>
            <person name="Sato S."/>
            <person name="Yoshikawa S."/>
            <person name="Yamada K."/>
            <person name="Nakamura Y."/>
            <person name="Ichinomiya M."/>
            <person name="Sato N."/>
            <person name="Blanc-Mathieu R."/>
            <person name="Endo H."/>
            <person name="Kuwata A."/>
            <person name="Ogata H."/>
        </authorList>
    </citation>
    <scope>NUCLEOTIDE SEQUENCE [LARGE SCALE GENOMIC DNA]</scope>
</reference>
<feature type="compositionally biased region" description="Acidic residues" evidence="3">
    <location>
        <begin position="256"/>
        <end position="276"/>
    </location>
</feature>
<feature type="compositionally biased region" description="Acidic residues" evidence="3">
    <location>
        <begin position="175"/>
        <end position="187"/>
    </location>
</feature>
<keyword evidence="4" id="KW-0812">Transmembrane</keyword>
<dbReference type="InterPro" id="IPR035892">
    <property type="entry name" value="C2_domain_sf"/>
</dbReference>
<feature type="region of interest" description="Disordered" evidence="3">
    <location>
        <begin position="575"/>
        <end position="607"/>
    </location>
</feature>
<accession>A0A9W7G9N5</accession>
<feature type="compositionally biased region" description="Pro residues" evidence="3">
    <location>
        <begin position="378"/>
        <end position="392"/>
    </location>
</feature>
<comment type="caution">
    <text evidence="6">The sequence shown here is derived from an EMBL/GenBank/DDBJ whole genome shotgun (WGS) entry which is preliminary data.</text>
</comment>
<evidence type="ECO:0000259" key="5">
    <source>
        <dbReference type="PROSITE" id="PS50081"/>
    </source>
</evidence>
<feature type="region of interest" description="Disordered" evidence="3">
    <location>
        <begin position="1195"/>
        <end position="1226"/>
    </location>
</feature>
<feature type="compositionally biased region" description="Low complexity" evidence="3">
    <location>
        <begin position="581"/>
        <end position="592"/>
    </location>
</feature>
<dbReference type="SUPFAM" id="SSF49562">
    <property type="entry name" value="C2 domain (Calcium/lipid-binding domain, CaLB)"/>
    <property type="match status" value="1"/>
</dbReference>
<evidence type="ECO:0000256" key="4">
    <source>
        <dbReference type="SAM" id="Phobius"/>
    </source>
</evidence>
<dbReference type="GO" id="GO:0046872">
    <property type="term" value="F:metal ion binding"/>
    <property type="evidence" value="ECO:0007669"/>
    <property type="project" value="UniProtKB-KW"/>
</dbReference>
<feature type="compositionally biased region" description="Low complexity" evidence="3">
    <location>
        <begin position="523"/>
        <end position="535"/>
    </location>
</feature>
<evidence type="ECO:0000256" key="1">
    <source>
        <dbReference type="ARBA" id="ARBA00022723"/>
    </source>
</evidence>
<evidence type="ECO:0000256" key="2">
    <source>
        <dbReference type="ARBA" id="ARBA00022833"/>
    </source>
</evidence>
<evidence type="ECO:0000313" key="7">
    <source>
        <dbReference type="Proteomes" id="UP001165065"/>
    </source>
</evidence>
<feature type="transmembrane region" description="Helical" evidence="4">
    <location>
        <begin position="1328"/>
        <end position="1346"/>
    </location>
</feature>
<feature type="region of interest" description="Disordered" evidence="3">
    <location>
        <begin position="20"/>
        <end position="335"/>
    </location>
</feature>
<dbReference type="InterPro" id="IPR000008">
    <property type="entry name" value="C2_dom"/>
</dbReference>
<feature type="compositionally biased region" description="Polar residues" evidence="3">
    <location>
        <begin position="395"/>
        <end position="405"/>
    </location>
</feature>
<keyword evidence="2" id="KW-0862">Zinc</keyword>
<dbReference type="InterPro" id="IPR046349">
    <property type="entry name" value="C1-like_sf"/>
</dbReference>
<keyword evidence="4" id="KW-1133">Transmembrane helix</keyword>